<dbReference type="CDD" id="cd11540">
    <property type="entry name" value="NTP-PPase_u3"/>
    <property type="match status" value="1"/>
</dbReference>
<sequence length="161" mass="18385">MELKELIENVQQWSKDRGLDKADNRKQLLKLCEEFGELVQGHLKGNIEQVKDSIGDMLVVEIIYCQQSEIELGSLYVEEPTSPHGMTTLLCDIAISIGDLSGNFGPRTNKRNIQEINRYLQIISIRYGTTLEVCLELAWNEIKDRKGKMVDGVFVKEEDLK</sequence>
<name>A0A8S5PH37_9CAUD</name>
<proteinExistence type="predicted"/>
<reference evidence="1" key="1">
    <citation type="journal article" date="2021" name="Proc. Natl. Acad. Sci. U.S.A.">
        <title>A Catalog of Tens of Thousands of Viruses from Human Metagenomes Reveals Hidden Associations with Chronic Diseases.</title>
        <authorList>
            <person name="Tisza M.J."/>
            <person name="Buck C.B."/>
        </authorList>
    </citation>
    <scope>NUCLEOTIDE SEQUENCE</scope>
    <source>
        <strain evidence="1">CtQWG7</strain>
    </source>
</reference>
<organism evidence="1">
    <name type="scientific">Siphoviridae sp. ctQWG7</name>
    <dbReference type="NCBI Taxonomy" id="2825493"/>
    <lineage>
        <taxon>Viruses</taxon>
        <taxon>Duplodnaviria</taxon>
        <taxon>Heunggongvirae</taxon>
        <taxon>Uroviricota</taxon>
        <taxon>Caudoviricetes</taxon>
    </lineage>
</organism>
<dbReference type="Gene3D" id="1.10.287.1080">
    <property type="entry name" value="MazG-like"/>
    <property type="match status" value="1"/>
</dbReference>
<accession>A0A8S5PH37</accession>
<evidence type="ECO:0000313" key="1">
    <source>
        <dbReference type="EMBL" id="DAE06290.1"/>
    </source>
</evidence>
<dbReference type="EMBL" id="BK015433">
    <property type="protein sequence ID" value="DAE06290.1"/>
    <property type="molecule type" value="Genomic_DNA"/>
</dbReference>
<protein>
    <submittedName>
        <fullName evidence="1">NTP-PPase-like protein</fullName>
    </submittedName>
</protein>
<dbReference type="SUPFAM" id="SSF101386">
    <property type="entry name" value="all-alpha NTP pyrophosphatases"/>
    <property type="match status" value="1"/>
</dbReference>